<reference evidence="1 2" key="1">
    <citation type="journal article" date="2018" name="J. Microbiol.">
        <title>Bacillus spongiae sp. nov., isolated from sponge of Jeju Island.</title>
        <authorList>
            <person name="Lee G.E."/>
            <person name="Im W.T."/>
            <person name="Park J.S."/>
        </authorList>
    </citation>
    <scope>NUCLEOTIDE SEQUENCE [LARGE SCALE GENOMIC DNA]</scope>
    <source>
        <strain evidence="1 2">135PIL107-10</strain>
    </source>
</reference>
<sequence>MLKKLVIAGTVAVAGFGGISEASAEVFPVESNMDVPDTQIAIESVYHDFWIGGYDSYIIDGQVDFPNYLRSVSISTAPGQYVCVELWDDLGLISETIVEGSEFVGLSAKPREGTLSIKIVNLSSWWQEINLSTMGY</sequence>
<evidence type="ECO:0000313" key="1">
    <source>
        <dbReference type="EMBL" id="MEI5907969.1"/>
    </source>
</evidence>
<dbReference type="EMBL" id="JBBAXC010000010">
    <property type="protein sequence ID" value="MEI5907969.1"/>
    <property type="molecule type" value="Genomic_DNA"/>
</dbReference>
<name>A0ABU8HFR4_9BACI</name>
<keyword evidence="2" id="KW-1185">Reference proteome</keyword>
<protein>
    <submittedName>
        <fullName evidence="1">Uncharacterized protein</fullName>
    </submittedName>
</protein>
<organism evidence="1 2">
    <name type="scientific">Bacillus spongiae</name>
    <dbReference type="NCBI Taxonomy" id="2683610"/>
    <lineage>
        <taxon>Bacteria</taxon>
        <taxon>Bacillati</taxon>
        <taxon>Bacillota</taxon>
        <taxon>Bacilli</taxon>
        <taxon>Bacillales</taxon>
        <taxon>Bacillaceae</taxon>
        <taxon>Bacillus</taxon>
    </lineage>
</organism>
<dbReference type="RefSeq" id="WP_336587412.1">
    <property type="nucleotide sequence ID" value="NZ_JBBAXC010000010.1"/>
</dbReference>
<gene>
    <name evidence="1" type="ORF">WAK64_12980</name>
</gene>
<evidence type="ECO:0000313" key="2">
    <source>
        <dbReference type="Proteomes" id="UP001312865"/>
    </source>
</evidence>
<comment type="caution">
    <text evidence="1">The sequence shown here is derived from an EMBL/GenBank/DDBJ whole genome shotgun (WGS) entry which is preliminary data.</text>
</comment>
<accession>A0ABU8HFR4</accession>
<proteinExistence type="predicted"/>
<dbReference type="Proteomes" id="UP001312865">
    <property type="component" value="Unassembled WGS sequence"/>
</dbReference>